<dbReference type="InterPro" id="IPR035906">
    <property type="entry name" value="MetI-like_sf"/>
</dbReference>
<feature type="transmembrane region" description="Helical" evidence="9">
    <location>
        <begin position="242"/>
        <end position="264"/>
    </location>
</feature>
<comment type="similarity">
    <text evidence="8">Belongs to the binding-protein-dependent transport system permease family. OppBC subfamily.</text>
</comment>
<evidence type="ECO:0000256" key="9">
    <source>
        <dbReference type="RuleBase" id="RU363032"/>
    </source>
</evidence>
<keyword evidence="5 9" id="KW-0812">Transmembrane</keyword>
<keyword evidence="3" id="KW-1003">Cell membrane</keyword>
<keyword evidence="7 9" id="KW-0472">Membrane</keyword>
<evidence type="ECO:0000313" key="11">
    <source>
        <dbReference type="EMBL" id="OAT75507.1"/>
    </source>
</evidence>
<protein>
    <submittedName>
        <fullName evidence="11">ABC transporter permease</fullName>
    </submittedName>
</protein>
<dbReference type="SUPFAM" id="SSF161098">
    <property type="entry name" value="MetI-like"/>
    <property type="match status" value="1"/>
</dbReference>
<dbReference type="Pfam" id="PF19300">
    <property type="entry name" value="BPD_transp_1_N"/>
    <property type="match status" value="1"/>
</dbReference>
<comment type="subcellular location">
    <subcellularLocation>
        <location evidence="1">Cell inner membrane</location>
        <topology evidence="1">Multi-pass membrane protein</topology>
    </subcellularLocation>
    <subcellularLocation>
        <location evidence="9">Cell membrane</location>
        <topology evidence="9">Multi-pass membrane protein</topology>
    </subcellularLocation>
</comment>
<evidence type="ECO:0000256" key="5">
    <source>
        <dbReference type="ARBA" id="ARBA00022692"/>
    </source>
</evidence>
<dbReference type="InterPro" id="IPR045621">
    <property type="entry name" value="BPD_transp_1_N"/>
</dbReference>
<feature type="transmembrane region" description="Helical" evidence="9">
    <location>
        <begin position="101"/>
        <end position="123"/>
    </location>
</feature>
<dbReference type="AlphaFoldDB" id="A0A1B7KZM5"/>
<evidence type="ECO:0000256" key="4">
    <source>
        <dbReference type="ARBA" id="ARBA00022519"/>
    </source>
</evidence>
<evidence type="ECO:0000256" key="2">
    <source>
        <dbReference type="ARBA" id="ARBA00022448"/>
    </source>
</evidence>
<dbReference type="PANTHER" id="PTHR43163">
    <property type="entry name" value="DIPEPTIDE TRANSPORT SYSTEM PERMEASE PROTEIN DPPB-RELATED"/>
    <property type="match status" value="1"/>
</dbReference>
<dbReference type="PANTHER" id="PTHR43163:SF6">
    <property type="entry name" value="DIPEPTIDE TRANSPORT SYSTEM PERMEASE PROTEIN DPPB-RELATED"/>
    <property type="match status" value="1"/>
</dbReference>
<evidence type="ECO:0000313" key="12">
    <source>
        <dbReference type="Proteomes" id="UP000078225"/>
    </source>
</evidence>
<keyword evidence="6 9" id="KW-1133">Transmembrane helix</keyword>
<name>A0A1B7KZM5_9ENTR</name>
<keyword evidence="12" id="KW-1185">Reference proteome</keyword>
<keyword evidence="4" id="KW-0997">Cell inner membrane</keyword>
<gene>
    <name evidence="11" type="ORF">A9B99_14435</name>
</gene>
<dbReference type="InterPro" id="IPR000515">
    <property type="entry name" value="MetI-like"/>
</dbReference>
<dbReference type="GO" id="GO:0071916">
    <property type="term" value="F:dipeptide transmembrane transporter activity"/>
    <property type="evidence" value="ECO:0007669"/>
    <property type="project" value="TreeGrafter"/>
</dbReference>
<evidence type="ECO:0000259" key="10">
    <source>
        <dbReference type="PROSITE" id="PS50928"/>
    </source>
</evidence>
<organism evidence="11 12">
    <name type="scientific">Mangrovibacter phragmitis</name>
    <dbReference type="NCBI Taxonomy" id="1691903"/>
    <lineage>
        <taxon>Bacteria</taxon>
        <taxon>Pseudomonadati</taxon>
        <taxon>Pseudomonadota</taxon>
        <taxon>Gammaproteobacteria</taxon>
        <taxon>Enterobacterales</taxon>
        <taxon>Enterobacteriaceae</taxon>
        <taxon>Mangrovibacter</taxon>
    </lineage>
</organism>
<sequence length="317" mass="34533">MFRSVFYRVLLAVPTMLGVAIICFLLVQIAPGDPLVSVMPPDASEALRRSLMQAYGFDKPLPVQFVHWLWRALHGDLGMSVATGRPVFSEVMTAVTYSLRLAVLATLVGFLLGSLFGFVAGYYRNSLVDRLASVLSVFGVSVPHYWLGMLLVIIFSVKLSVLPATGGGPIGEVGWAWNWEHMQFMLLPAITLSVIPTGIIARTVRSQVADLLSQEFITGLRARGLSEASIFGHVVKNAAPTALAVMGLQVGYLMGGSILVETVFSWPGTGMLLNTAIFQRDLPLLQGTIWVLALFFVLLNLLVDMLQSALDPRIKRS</sequence>
<dbReference type="CDD" id="cd06261">
    <property type="entry name" value="TM_PBP2"/>
    <property type="match status" value="1"/>
</dbReference>
<feature type="transmembrane region" description="Helical" evidence="9">
    <location>
        <begin position="135"/>
        <end position="161"/>
    </location>
</feature>
<dbReference type="Pfam" id="PF00528">
    <property type="entry name" value="BPD_transp_1"/>
    <property type="match status" value="1"/>
</dbReference>
<dbReference type="OrthoDB" id="9805855at2"/>
<evidence type="ECO:0000256" key="3">
    <source>
        <dbReference type="ARBA" id="ARBA00022475"/>
    </source>
</evidence>
<dbReference type="GO" id="GO:0005886">
    <property type="term" value="C:plasma membrane"/>
    <property type="evidence" value="ECO:0007669"/>
    <property type="project" value="UniProtKB-SubCell"/>
</dbReference>
<reference evidence="12" key="1">
    <citation type="submission" date="2016-05" db="EMBL/GenBank/DDBJ databases">
        <authorList>
            <person name="Behera P."/>
            <person name="Vaishampayan P."/>
            <person name="Singh N."/>
            <person name="Raina V."/>
            <person name="Suar M."/>
            <person name="Pattnaik A."/>
            <person name="Rastogi G."/>
        </authorList>
    </citation>
    <scope>NUCLEOTIDE SEQUENCE [LARGE SCALE GENOMIC DNA]</scope>
    <source>
        <strain evidence="12">MP23</strain>
    </source>
</reference>
<feature type="transmembrane region" description="Helical" evidence="9">
    <location>
        <begin position="284"/>
        <end position="306"/>
    </location>
</feature>
<dbReference type="Gene3D" id="1.10.3720.10">
    <property type="entry name" value="MetI-like"/>
    <property type="match status" value="1"/>
</dbReference>
<evidence type="ECO:0000256" key="8">
    <source>
        <dbReference type="ARBA" id="ARBA00024202"/>
    </source>
</evidence>
<dbReference type="RefSeq" id="WP_064600488.1">
    <property type="nucleotide sequence ID" value="NZ_JBDJAE010000010.1"/>
</dbReference>
<dbReference type="Proteomes" id="UP000078225">
    <property type="component" value="Unassembled WGS sequence"/>
</dbReference>
<accession>A0A1B7KZM5</accession>
<feature type="transmembrane region" description="Helical" evidence="9">
    <location>
        <begin position="181"/>
        <end position="201"/>
    </location>
</feature>
<feature type="transmembrane region" description="Helical" evidence="9">
    <location>
        <begin position="7"/>
        <end position="30"/>
    </location>
</feature>
<evidence type="ECO:0000256" key="7">
    <source>
        <dbReference type="ARBA" id="ARBA00023136"/>
    </source>
</evidence>
<comment type="caution">
    <text evidence="11">The sequence shown here is derived from an EMBL/GenBank/DDBJ whole genome shotgun (WGS) entry which is preliminary data.</text>
</comment>
<feature type="domain" description="ABC transmembrane type-1" evidence="10">
    <location>
        <begin position="95"/>
        <end position="307"/>
    </location>
</feature>
<dbReference type="STRING" id="1691903.A9B99_14435"/>
<evidence type="ECO:0000256" key="6">
    <source>
        <dbReference type="ARBA" id="ARBA00022989"/>
    </source>
</evidence>
<dbReference type="EMBL" id="LYRP01000047">
    <property type="protein sequence ID" value="OAT75507.1"/>
    <property type="molecule type" value="Genomic_DNA"/>
</dbReference>
<keyword evidence="2 9" id="KW-0813">Transport</keyword>
<proteinExistence type="inferred from homology"/>
<evidence type="ECO:0000256" key="1">
    <source>
        <dbReference type="ARBA" id="ARBA00004429"/>
    </source>
</evidence>
<dbReference type="PROSITE" id="PS50928">
    <property type="entry name" value="ABC_TM1"/>
    <property type="match status" value="1"/>
</dbReference>